<dbReference type="InterPro" id="IPR020894">
    <property type="entry name" value="Cadherin_CS"/>
</dbReference>
<dbReference type="PANTHER" id="PTHR24026">
    <property type="entry name" value="FAT ATYPICAL CADHERIN-RELATED"/>
    <property type="match status" value="1"/>
</dbReference>
<evidence type="ECO:0000256" key="9">
    <source>
        <dbReference type="ARBA" id="ARBA00023180"/>
    </source>
</evidence>
<evidence type="ECO:0000256" key="1">
    <source>
        <dbReference type="ARBA" id="ARBA00004167"/>
    </source>
</evidence>
<feature type="domain" description="Cadherin" evidence="13">
    <location>
        <begin position="1776"/>
        <end position="1892"/>
    </location>
</feature>
<evidence type="ECO:0000256" key="4">
    <source>
        <dbReference type="ARBA" id="ARBA00022737"/>
    </source>
</evidence>
<evidence type="ECO:0000259" key="13">
    <source>
        <dbReference type="PROSITE" id="PS50268"/>
    </source>
</evidence>
<dbReference type="Pfam" id="PF00028">
    <property type="entry name" value="Cadherin"/>
    <property type="match status" value="3"/>
</dbReference>
<evidence type="ECO:0000256" key="10">
    <source>
        <dbReference type="PROSITE-ProRule" id="PRU00043"/>
    </source>
</evidence>
<feature type="domain" description="Cadherin" evidence="13">
    <location>
        <begin position="1140"/>
        <end position="1245"/>
    </location>
</feature>
<dbReference type="GO" id="GO:0005886">
    <property type="term" value="C:plasma membrane"/>
    <property type="evidence" value="ECO:0007669"/>
    <property type="project" value="InterPro"/>
</dbReference>
<feature type="compositionally biased region" description="Polar residues" evidence="11">
    <location>
        <begin position="918"/>
        <end position="932"/>
    </location>
</feature>
<dbReference type="PROSITE" id="PS00232">
    <property type="entry name" value="CADHERIN_1"/>
    <property type="match status" value="2"/>
</dbReference>
<keyword evidence="4" id="KW-0677">Repeat</keyword>
<feature type="signal peptide" evidence="12">
    <location>
        <begin position="1"/>
        <end position="18"/>
    </location>
</feature>
<feature type="region of interest" description="Disordered" evidence="11">
    <location>
        <begin position="878"/>
        <end position="940"/>
    </location>
</feature>
<keyword evidence="6" id="KW-0130">Cell adhesion</keyword>
<sequence length="1980" mass="217956">MTVHICILLIEGSARTLALMPAVLSGAQELTLTLPYCLLSGAQSIAVTLILLVGELCELSEGQISLKKVKNEEFPAKMDDFVSSDPGLLKQVEKSALWNRMLQDDTEQVMLPHSSRFASEMVPSFSGKVDYDSGNSQQAHMTEILSSFPDEESMTLTETKPKNIDATLMSHKGGALRGDVEIGLSSERIHPERPEMVPAIMLNGDKEENELPGKEQLNDDMDLVEKSEDEQSNILMQSNAFAHRIKNVIGAETVVVYFLSVADGDAMEQLMRMIDAQIDDGREDIPVQFSVDDPRTTGEISWSAPEIFDIPLVIDANIKLGDELLSVKAHDVISDELEFICYRPEVVFCLTDFISPGNYQLRVVYSSEQKPSDFELPVAIVVRHSLSDSSPVESIYENRNFTIHFVVSDEVADHKQYSTTEAVIDHSSLSSSNFATKLTATTTASDSPMTMSTMNHGTTDTQVVNSGSYITENLQTKHDIVPMSTTPLFITESESSSSIIAASELLLSTTRVEASISRKIANSESSTTIDELDAFARVTPFYTTQRTTIANLIVSSNQNMSEKGGAMFEFMPHFEHETYDLFVPEGKNQNTTFIALIYFVGRAGTAAPSFEIMFDRLKWFELGDITTEQFSNRLVSALKIMLRAGADVNINRTKSGFYKFSIKAKQAEFIATTNLKVEVMSFTVKLTTITTTTTTTASASVNASIVSSPLESATVTSPVMSSALFDTSTNSTDVLLRDGTSLPTIVTSVNDFSSMSTDETFSSKKSQKTTVTMKTAPTSLATERTPLSVTISAGYEPSIPLLTTSVISTIVNHQAEETEVHSTLEPDESTSTEHIHEEKGKPQVVTPNILDETEPNKSDDLILELEQFSERRSKITEEFLMHTEQPSSTKSTVEVHQRKEPTNRVDGQTDIRKDNEDSTAFANDETTGNPTDQAAIAGSSDASSVIEITNEQITFLSTTAAAENDDLVKRTTEAIHSTEMPSRKMHSEMETTKTDASNGTPTEVVLSTFSEPVTESIYETELQMDFKMPRRGGLVVSENLHEGDIIADFEIIITAKDMDPRDVVMLSVNSTAFDVIPRRMQPGKTVFLSVKDSIQLDYEMPPNSFIVEITAWMRSQPSVSISKNILIMKEDASDNAPRFLSDGYDFHVSESSITGQKVGQMEVEDVDERDRGQLTFRLIGPGSELFAVSGGTISVACPTALPCLDREETDAYHLLAVATDRGGLNSAPASLRIFIADRNDNGPTIHLTRNEIRISDGKFVRDADISPFNVNDISSGGNASTFISLDRIRNDLYVARLSSLPTAGNYQLEIIARDPTGINVPSMAVVDVFVLNTITKAHFKRPRYERTINSEKLHKGNPLVQPEFEGASIESIRFITLRNDPGWLMIDEYSGNLFVGDIPSDGVTSGKYDISVAAVNRTSGRVLAETIFSLTVLSGSRMITVFQQKLFTKVFRKDPALMHVSMSILSPGDRSSVMIVRESILAIDEKLHKVSIDKSAISFASGNAILEVKKLQNVRSIEFRMAATENPNDTALVVVYLSSDPEEVAARNRELSRPKFIHPWRTDLNIITIKLAEETPEGYTVLSLPAYNPLSGERIKDVQLTGDMAPFFTVDGETGDVKVLHPLDYETIEPRKRKFDMMLTAGEEPYEAVARLRVELLDMDDNAPKMETIGLADLNNLTVAENSRPGTVLFELHISDADYLSGKKDVFKYTLSGEGSANFQVNDTVAVIVSPAADLDHEKAKMLFIALKVEDSGGNSDSAAAVVTVTDVNDNAPIFIPRQYKSEAVENWPVGTVLTMVYAEDRDDEDNGRVEYSLSANDGHYFEVDKDSGVVRIARPLIGLARAQPYELIVTATDKGVPALSATAVISVRVVESTSLSRPGDDKEIHIFEPPIDFILNLDENIPANQRVYTVQARIGSFNDQFERVVKYSITAVDNVTDGGWFGIDSSSGDVFTLQQLDYEQQSAITVCCSFRSIIPVFKE</sequence>
<evidence type="ECO:0000256" key="11">
    <source>
        <dbReference type="SAM" id="MobiDB-lite"/>
    </source>
</evidence>
<dbReference type="CDD" id="cd11304">
    <property type="entry name" value="Cadherin_repeat"/>
    <property type="match status" value="5"/>
</dbReference>
<evidence type="ECO:0000256" key="3">
    <source>
        <dbReference type="ARBA" id="ARBA00022729"/>
    </source>
</evidence>
<dbReference type="PRINTS" id="PR00205">
    <property type="entry name" value="CADHERIN"/>
</dbReference>
<evidence type="ECO:0000256" key="8">
    <source>
        <dbReference type="ARBA" id="ARBA00023136"/>
    </source>
</evidence>
<evidence type="ECO:0000256" key="2">
    <source>
        <dbReference type="ARBA" id="ARBA00022692"/>
    </source>
</evidence>
<dbReference type="SMART" id="SM00112">
    <property type="entry name" value="CA"/>
    <property type="match status" value="4"/>
</dbReference>
<feature type="domain" description="Cadherin" evidence="13">
    <location>
        <begin position="1563"/>
        <end position="1666"/>
    </location>
</feature>
<feature type="chain" id="PRO_5037064844" evidence="12">
    <location>
        <begin position="19"/>
        <end position="1980"/>
    </location>
</feature>
<protein>
    <submittedName>
        <fullName evidence="15">Cadherin domain-containing protein</fullName>
    </submittedName>
</protein>
<dbReference type="GO" id="GO:0005509">
    <property type="term" value="F:calcium ion binding"/>
    <property type="evidence" value="ECO:0007669"/>
    <property type="project" value="UniProtKB-UniRule"/>
</dbReference>
<keyword evidence="14" id="KW-1185">Reference proteome</keyword>
<feature type="compositionally biased region" description="Basic and acidic residues" evidence="11">
    <location>
        <begin position="893"/>
        <end position="916"/>
    </location>
</feature>
<name>A0A915BIV3_PARUN</name>
<keyword evidence="8" id="KW-0472">Membrane</keyword>
<evidence type="ECO:0000256" key="12">
    <source>
        <dbReference type="SAM" id="SignalP"/>
    </source>
</evidence>
<evidence type="ECO:0000313" key="14">
    <source>
        <dbReference type="Proteomes" id="UP000887569"/>
    </source>
</evidence>
<evidence type="ECO:0000313" key="15">
    <source>
        <dbReference type="WBParaSite" id="PgR041_g058_t01"/>
    </source>
</evidence>
<keyword evidence="9" id="KW-0325">Glycoprotein</keyword>
<feature type="domain" description="Cadherin" evidence="13">
    <location>
        <begin position="1671"/>
        <end position="1775"/>
    </location>
</feature>
<feature type="region of interest" description="Disordered" evidence="11">
    <location>
        <begin position="817"/>
        <end position="839"/>
    </location>
</feature>
<keyword evidence="2" id="KW-0812">Transmembrane</keyword>
<feature type="domain" description="Cadherin" evidence="13">
    <location>
        <begin position="1036"/>
        <end position="1139"/>
    </location>
</feature>
<dbReference type="PANTHER" id="PTHR24026:SF136">
    <property type="entry name" value="PROTOCADHERIN-23"/>
    <property type="match status" value="1"/>
</dbReference>
<evidence type="ECO:0000256" key="5">
    <source>
        <dbReference type="ARBA" id="ARBA00022837"/>
    </source>
</evidence>
<keyword evidence="5 10" id="KW-0106">Calcium</keyword>
<dbReference type="WBParaSite" id="PgR041_g058_t01">
    <property type="protein sequence ID" value="PgR041_g058_t01"/>
    <property type="gene ID" value="PgR041_g058"/>
</dbReference>
<dbReference type="PROSITE" id="PS50268">
    <property type="entry name" value="CADHERIN_2"/>
    <property type="match status" value="5"/>
</dbReference>
<feature type="region of interest" description="Disordered" evidence="11">
    <location>
        <begin position="980"/>
        <end position="1002"/>
    </location>
</feature>
<dbReference type="Gene3D" id="2.60.40.60">
    <property type="entry name" value="Cadherins"/>
    <property type="match status" value="5"/>
</dbReference>
<dbReference type="InterPro" id="IPR015919">
    <property type="entry name" value="Cadherin-like_sf"/>
</dbReference>
<dbReference type="Proteomes" id="UP000887569">
    <property type="component" value="Unplaced"/>
</dbReference>
<dbReference type="GO" id="GO:0007156">
    <property type="term" value="P:homophilic cell adhesion via plasma membrane adhesion molecules"/>
    <property type="evidence" value="ECO:0007669"/>
    <property type="project" value="InterPro"/>
</dbReference>
<accession>A0A915BIV3</accession>
<proteinExistence type="predicted"/>
<reference evidence="15" key="1">
    <citation type="submission" date="2022-11" db="UniProtKB">
        <authorList>
            <consortium name="WormBaseParasite"/>
        </authorList>
    </citation>
    <scope>IDENTIFICATION</scope>
</reference>
<evidence type="ECO:0000256" key="7">
    <source>
        <dbReference type="ARBA" id="ARBA00022989"/>
    </source>
</evidence>
<dbReference type="FunFam" id="2.60.40.60:FF:000033">
    <property type="entry name" value="FAT atypical cadherin 1"/>
    <property type="match status" value="1"/>
</dbReference>
<dbReference type="InterPro" id="IPR002126">
    <property type="entry name" value="Cadherin-like_dom"/>
</dbReference>
<evidence type="ECO:0000256" key="6">
    <source>
        <dbReference type="ARBA" id="ARBA00022889"/>
    </source>
</evidence>
<keyword evidence="7" id="KW-1133">Transmembrane helix</keyword>
<comment type="subcellular location">
    <subcellularLocation>
        <location evidence="1">Membrane</location>
        <topology evidence="1">Single-pass membrane protein</topology>
    </subcellularLocation>
</comment>
<feature type="compositionally biased region" description="Basic and acidic residues" evidence="11">
    <location>
        <begin position="981"/>
        <end position="993"/>
    </location>
</feature>
<organism evidence="14 15">
    <name type="scientific">Parascaris univalens</name>
    <name type="common">Nematode worm</name>
    <dbReference type="NCBI Taxonomy" id="6257"/>
    <lineage>
        <taxon>Eukaryota</taxon>
        <taxon>Metazoa</taxon>
        <taxon>Ecdysozoa</taxon>
        <taxon>Nematoda</taxon>
        <taxon>Chromadorea</taxon>
        <taxon>Rhabditida</taxon>
        <taxon>Spirurina</taxon>
        <taxon>Ascaridomorpha</taxon>
        <taxon>Ascaridoidea</taxon>
        <taxon>Ascarididae</taxon>
        <taxon>Parascaris</taxon>
    </lineage>
</organism>
<dbReference type="SUPFAM" id="SSF49313">
    <property type="entry name" value="Cadherin-like"/>
    <property type="match status" value="5"/>
</dbReference>
<keyword evidence="3 12" id="KW-0732">Signal</keyword>